<dbReference type="AlphaFoldDB" id="A0A518G7G8"/>
<dbReference type="CDD" id="cd16377">
    <property type="entry name" value="23S_rRNA_IVP_like"/>
    <property type="match status" value="1"/>
</dbReference>
<dbReference type="Gene3D" id="1.20.1440.60">
    <property type="entry name" value="23S rRNA-intervening sequence"/>
    <property type="match status" value="1"/>
</dbReference>
<evidence type="ECO:0008006" key="4">
    <source>
        <dbReference type="Google" id="ProtNLM"/>
    </source>
</evidence>
<feature type="compositionally biased region" description="Polar residues" evidence="1">
    <location>
        <begin position="103"/>
        <end position="119"/>
    </location>
</feature>
<dbReference type="NCBIfam" id="TIGR02436">
    <property type="entry name" value="four helix bundle protein"/>
    <property type="match status" value="1"/>
</dbReference>
<protein>
    <recommendedName>
        <fullName evidence="4">Four helix bundle protein</fullName>
    </recommendedName>
</protein>
<reference evidence="2 3" key="1">
    <citation type="submission" date="2019-02" db="EMBL/GenBank/DDBJ databases">
        <title>Deep-cultivation of Planctomycetes and their phenomic and genomic characterization uncovers novel biology.</title>
        <authorList>
            <person name="Wiegand S."/>
            <person name="Jogler M."/>
            <person name="Boedeker C."/>
            <person name="Pinto D."/>
            <person name="Vollmers J."/>
            <person name="Rivas-Marin E."/>
            <person name="Kohn T."/>
            <person name="Peeters S.H."/>
            <person name="Heuer A."/>
            <person name="Rast P."/>
            <person name="Oberbeckmann S."/>
            <person name="Bunk B."/>
            <person name="Jeske O."/>
            <person name="Meyerdierks A."/>
            <person name="Storesund J.E."/>
            <person name="Kallscheuer N."/>
            <person name="Luecker S."/>
            <person name="Lage O.M."/>
            <person name="Pohl T."/>
            <person name="Merkel B.J."/>
            <person name="Hornburger P."/>
            <person name="Mueller R.-W."/>
            <person name="Bruemmer F."/>
            <person name="Labrenz M."/>
            <person name="Spormann A.M."/>
            <person name="Op den Camp H."/>
            <person name="Overmann J."/>
            <person name="Amann R."/>
            <person name="Jetten M.S.M."/>
            <person name="Mascher T."/>
            <person name="Medema M.H."/>
            <person name="Devos D.P."/>
            <person name="Kaster A.-K."/>
            <person name="Ovreas L."/>
            <person name="Rohde M."/>
            <person name="Galperin M.Y."/>
            <person name="Jogler C."/>
        </authorList>
    </citation>
    <scope>NUCLEOTIDE SEQUENCE [LARGE SCALE GENOMIC DNA]</scope>
    <source>
        <strain evidence="2 3">Q31a</strain>
    </source>
</reference>
<proteinExistence type="predicted"/>
<dbReference type="Proteomes" id="UP000318017">
    <property type="component" value="Chromosome"/>
</dbReference>
<organism evidence="2 3">
    <name type="scientific">Aureliella helgolandensis</name>
    <dbReference type="NCBI Taxonomy" id="2527968"/>
    <lineage>
        <taxon>Bacteria</taxon>
        <taxon>Pseudomonadati</taxon>
        <taxon>Planctomycetota</taxon>
        <taxon>Planctomycetia</taxon>
        <taxon>Pirellulales</taxon>
        <taxon>Pirellulaceae</taxon>
        <taxon>Aureliella</taxon>
    </lineage>
</organism>
<feature type="region of interest" description="Disordered" evidence="1">
    <location>
        <begin position="103"/>
        <end position="125"/>
    </location>
</feature>
<accession>A0A518G7G8</accession>
<keyword evidence="3" id="KW-1185">Reference proteome</keyword>
<gene>
    <name evidence="2" type="ORF">Q31a_28560</name>
</gene>
<dbReference type="KEGG" id="ahel:Q31a_28560"/>
<dbReference type="PANTHER" id="PTHR38471">
    <property type="entry name" value="FOUR HELIX BUNDLE PROTEIN"/>
    <property type="match status" value="1"/>
</dbReference>
<dbReference type="InterPro" id="IPR036583">
    <property type="entry name" value="23S_rRNA_IVS_sf"/>
</dbReference>
<sequence length="125" mass="14058">MFGLTSQLRRAPASIPSNIVEGYAKYSEADFLRFLDMALGFIREVEYQLTIARRLEYTNGETAEQLVSKAIRPALCVCLSYCRGSLREPNVMIAERSTTINKPSVNRTLPPTLQGTSRRLGTFDH</sequence>
<dbReference type="EMBL" id="CP036298">
    <property type="protein sequence ID" value="QDV24537.1"/>
    <property type="molecule type" value="Genomic_DNA"/>
</dbReference>
<dbReference type="InterPro" id="IPR012657">
    <property type="entry name" value="23S_rRNA-intervening_sequence"/>
</dbReference>
<dbReference type="SUPFAM" id="SSF158446">
    <property type="entry name" value="IVS-encoded protein-like"/>
    <property type="match status" value="1"/>
</dbReference>
<evidence type="ECO:0000313" key="2">
    <source>
        <dbReference type="EMBL" id="QDV24537.1"/>
    </source>
</evidence>
<dbReference type="PANTHER" id="PTHR38471:SF2">
    <property type="entry name" value="FOUR HELIX BUNDLE PROTEIN"/>
    <property type="match status" value="1"/>
</dbReference>
<dbReference type="Pfam" id="PF05635">
    <property type="entry name" value="23S_rRNA_IVP"/>
    <property type="match status" value="1"/>
</dbReference>
<name>A0A518G7G8_9BACT</name>
<evidence type="ECO:0000313" key="3">
    <source>
        <dbReference type="Proteomes" id="UP000318017"/>
    </source>
</evidence>
<evidence type="ECO:0000256" key="1">
    <source>
        <dbReference type="SAM" id="MobiDB-lite"/>
    </source>
</evidence>